<evidence type="ECO:0000256" key="16">
    <source>
        <dbReference type="ARBA" id="ARBA00049902"/>
    </source>
</evidence>
<dbReference type="GO" id="GO:0005886">
    <property type="term" value="C:plasma membrane"/>
    <property type="evidence" value="ECO:0007669"/>
    <property type="project" value="UniProtKB-SubCell"/>
</dbReference>
<feature type="transmembrane region" description="Helical" evidence="17">
    <location>
        <begin position="23"/>
        <end position="46"/>
    </location>
</feature>
<evidence type="ECO:0000259" key="18">
    <source>
        <dbReference type="Pfam" id="PF00912"/>
    </source>
</evidence>
<comment type="catalytic activity">
    <reaction evidence="15">
        <text>Preferential cleavage: (Ac)2-L-Lys-D-Ala-|-D-Ala. Also transpeptidation of peptidyl-alanyl moieties that are N-acyl substituents of D-alanine.</text>
        <dbReference type="EC" id="3.4.16.4"/>
    </reaction>
</comment>
<evidence type="ECO:0000256" key="12">
    <source>
        <dbReference type="ARBA" id="ARBA00023136"/>
    </source>
</evidence>
<keyword evidence="11" id="KW-0573">Peptidoglycan synthesis</keyword>
<comment type="similarity">
    <text evidence="2">In the C-terminal section; belongs to the transpeptidase family.</text>
</comment>
<keyword evidence="6" id="KW-0645">Protease</keyword>
<dbReference type="GO" id="GO:0009252">
    <property type="term" value="P:peptidoglycan biosynthetic process"/>
    <property type="evidence" value="ECO:0007669"/>
    <property type="project" value="UniProtKB-KW"/>
</dbReference>
<evidence type="ECO:0000256" key="5">
    <source>
        <dbReference type="ARBA" id="ARBA00022645"/>
    </source>
</evidence>
<name>A0A073JSJ8_9BACI</name>
<keyword evidence="5" id="KW-0121">Carboxypeptidase</keyword>
<keyword evidence="10" id="KW-0133">Cell shape</keyword>
<keyword evidence="12 17" id="KW-0472">Membrane</keyword>
<reference evidence="19 20" key="1">
    <citation type="submission" date="2014-06" db="EMBL/GenBank/DDBJ databases">
        <title>Draft genome sequence of Bacillus manliponensis JCM 15802 (MCCC 1A00708).</title>
        <authorList>
            <person name="Lai Q."/>
            <person name="Liu Y."/>
            <person name="Shao Z."/>
        </authorList>
    </citation>
    <scope>NUCLEOTIDE SEQUENCE [LARGE SCALE GENOMIC DNA]</scope>
    <source>
        <strain evidence="19 20">JCM 15802</strain>
    </source>
</reference>
<dbReference type="Gene3D" id="1.10.3810.10">
    <property type="entry name" value="Biosynthetic peptidoglycan transglycosylase-like"/>
    <property type="match status" value="1"/>
</dbReference>
<keyword evidence="20" id="KW-1185">Reference proteome</keyword>
<dbReference type="PANTHER" id="PTHR32282:SF11">
    <property type="entry name" value="PENICILLIN-BINDING PROTEIN 1B"/>
    <property type="match status" value="1"/>
</dbReference>
<evidence type="ECO:0000256" key="9">
    <source>
        <dbReference type="ARBA" id="ARBA00022801"/>
    </source>
</evidence>
<evidence type="ECO:0000256" key="1">
    <source>
        <dbReference type="ARBA" id="ARBA00004236"/>
    </source>
</evidence>
<dbReference type="RefSeq" id="WP_034643754.1">
    <property type="nucleotide sequence ID" value="NZ_CBCSJC010000021.1"/>
</dbReference>
<dbReference type="AlphaFoldDB" id="A0A073JSJ8"/>
<feature type="domain" description="Glycosyl transferase family 51" evidence="18">
    <location>
        <begin position="60"/>
        <end position="217"/>
    </location>
</feature>
<evidence type="ECO:0000256" key="10">
    <source>
        <dbReference type="ARBA" id="ARBA00022960"/>
    </source>
</evidence>
<proteinExistence type="inferred from homology"/>
<evidence type="ECO:0000256" key="13">
    <source>
        <dbReference type="ARBA" id="ARBA00023268"/>
    </source>
</evidence>
<accession>A0A073JSJ8</accession>
<dbReference type="GO" id="GO:0008955">
    <property type="term" value="F:peptidoglycan glycosyltransferase activity"/>
    <property type="evidence" value="ECO:0007669"/>
    <property type="project" value="UniProtKB-EC"/>
</dbReference>
<dbReference type="InterPro" id="IPR023346">
    <property type="entry name" value="Lysozyme-like_dom_sf"/>
</dbReference>
<keyword evidence="17" id="KW-1133">Transmembrane helix</keyword>
<comment type="subcellular location">
    <subcellularLocation>
        <location evidence="1">Cell membrane</location>
    </subcellularLocation>
</comment>
<evidence type="ECO:0000256" key="15">
    <source>
        <dbReference type="ARBA" id="ARBA00034000"/>
    </source>
</evidence>
<dbReference type="Pfam" id="PF00912">
    <property type="entry name" value="Transgly"/>
    <property type="match status" value="1"/>
</dbReference>
<organism evidence="19 20">
    <name type="scientific">Bacillus manliponensis</name>
    <dbReference type="NCBI Taxonomy" id="574376"/>
    <lineage>
        <taxon>Bacteria</taxon>
        <taxon>Bacillati</taxon>
        <taxon>Bacillota</taxon>
        <taxon>Bacilli</taxon>
        <taxon>Bacillales</taxon>
        <taxon>Bacillaceae</taxon>
        <taxon>Bacillus</taxon>
        <taxon>Bacillus cereus group</taxon>
    </lineage>
</organism>
<evidence type="ECO:0000313" key="19">
    <source>
        <dbReference type="EMBL" id="KEK17290.1"/>
    </source>
</evidence>
<dbReference type="PANTHER" id="PTHR32282">
    <property type="entry name" value="BINDING PROTEIN TRANSPEPTIDASE, PUTATIVE-RELATED"/>
    <property type="match status" value="1"/>
</dbReference>
<evidence type="ECO:0000256" key="8">
    <source>
        <dbReference type="ARBA" id="ARBA00022679"/>
    </source>
</evidence>
<sequence length="272" mass="31227">MEEKRLQHARVRQQVSLKPMTKFIYKAIILLLLFCCAVLLVGNAMVEKSDISKLQVPHELEVPEHVKHAFIATEDKRFYNHNGLDYIAVVRASVENIKAGKVVQGGSTITQQLAKNVFLTHERTFSRKWKELFYAKKIERTFTKEEILKLYVSNIYYGEGAWGVTEAAQLYFGKSVQQLTLSESAMLAAIVKAPSYYSPLQNYNEAVERRNIVLKLMEREGYITHTEYTKAVGETLVIRDDAVKEHSIKEKTKGNAIRKKPEYDHAYSGFFV</sequence>
<keyword evidence="13" id="KW-0511">Multifunctional enzyme</keyword>
<keyword evidence="17" id="KW-0812">Transmembrane</keyword>
<evidence type="ECO:0000256" key="4">
    <source>
        <dbReference type="ARBA" id="ARBA00022475"/>
    </source>
</evidence>
<evidence type="ECO:0000256" key="17">
    <source>
        <dbReference type="SAM" id="Phobius"/>
    </source>
</evidence>
<dbReference type="Proteomes" id="UP000027822">
    <property type="component" value="Unassembled WGS sequence"/>
</dbReference>
<keyword evidence="9" id="KW-0378">Hydrolase</keyword>
<dbReference type="FunFam" id="1.10.3810.10:FF:000001">
    <property type="entry name" value="Penicillin-binding protein 1A"/>
    <property type="match status" value="1"/>
</dbReference>
<evidence type="ECO:0000256" key="2">
    <source>
        <dbReference type="ARBA" id="ARBA00007090"/>
    </source>
</evidence>
<dbReference type="OrthoDB" id="9766909at2"/>
<dbReference type="InterPro" id="IPR050396">
    <property type="entry name" value="Glycosyltr_51/Transpeptidase"/>
</dbReference>
<dbReference type="eggNOG" id="COG0744">
    <property type="taxonomic scope" value="Bacteria"/>
</dbReference>
<protein>
    <submittedName>
        <fullName evidence="19">Peptidoglycan transglycosylase</fullName>
    </submittedName>
</protein>
<keyword evidence="14" id="KW-0961">Cell wall biogenesis/degradation</keyword>
<comment type="similarity">
    <text evidence="3">In the N-terminal section; belongs to the glycosyltransferase 51 family.</text>
</comment>
<dbReference type="GO" id="GO:0030288">
    <property type="term" value="C:outer membrane-bounded periplasmic space"/>
    <property type="evidence" value="ECO:0007669"/>
    <property type="project" value="TreeGrafter"/>
</dbReference>
<dbReference type="GO" id="GO:0071555">
    <property type="term" value="P:cell wall organization"/>
    <property type="evidence" value="ECO:0007669"/>
    <property type="project" value="UniProtKB-KW"/>
</dbReference>
<dbReference type="STRING" id="574376.BAMA_16015"/>
<keyword evidence="8" id="KW-0808">Transferase</keyword>
<evidence type="ECO:0000256" key="3">
    <source>
        <dbReference type="ARBA" id="ARBA00007739"/>
    </source>
</evidence>
<dbReference type="GO" id="GO:0009002">
    <property type="term" value="F:serine-type D-Ala-D-Ala carboxypeptidase activity"/>
    <property type="evidence" value="ECO:0007669"/>
    <property type="project" value="UniProtKB-EC"/>
</dbReference>
<evidence type="ECO:0000313" key="20">
    <source>
        <dbReference type="Proteomes" id="UP000027822"/>
    </source>
</evidence>
<dbReference type="InterPro" id="IPR001264">
    <property type="entry name" value="Glyco_trans_51"/>
</dbReference>
<keyword evidence="4" id="KW-1003">Cell membrane</keyword>
<keyword evidence="7" id="KW-0328">Glycosyltransferase</keyword>
<dbReference type="SUPFAM" id="SSF53955">
    <property type="entry name" value="Lysozyme-like"/>
    <property type="match status" value="1"/>
</dbReference>
<dbReference type="GO" id="GO:0006508">
    <property type="term" value="P:proteolysis"/>
    <property type="evidence" value="ECO:0007669"/>
    <property type="project" value="UniProtKB-KW"/>
</dbReference>
<comment type="catalytic activity">
    <reaction evidence="16">
        <text>[GlcNAc-(1-&gt;4)-Mur2Ac(oyl-L-Ala-gamma-D-Glu-L-Lys-D-Ala-D-Ala)](n)-di-trans,octa-cis-undecaprenyl diphosphate + beta-D-GlcNAc-(1-&gt;4)-Mur2Ac(oyl-L-Ala-gamma-D-Glu-L-Lys-D-Ala-D-Ala)-di-trans,octa-cis-undecaprenyl diphosphate = [GlcNAc-(1-&gt;4)-Mur2Ac(oyl-L-Ala-gamma-D-Glu-L-Lys-D-Ala-D-Ala)](n+1)-di-trans,octa-cis-undecaprenyl diphosphate + di-trans,octa-cis-undecaprenyl diphosphate + H(+)</text>
        <dbReference type="Rhea" id="RHEA:23708"/>
        <dbReference type="Rhea" id="RHEA-COMP:9602"/>
        <dbReference type="Rhea" id="RHEA-COMP:9603"/>
        <dbReference type="ChEBI" id="CHEBI:15378"/>
        <dbReference type="ChEBI" id="CHEBI:58405"/>
        <dbReference type="ChEBI" id="CHEBI:60033"/>
        <dbReference type="ChEBI" id="CHEBI:78435"/>
        <dbReference type="EC" id="2.4.99.28"/>
    </reaction>
</comment>
<gene>
    <name evidence="19" type="ORF">BAMA_16015</name>
</gene>
<evidence type="ECO:0000256" key="7">
    <source>
        <dbReference type="ARBA" id="ARBA00022676"/>
    </source>
</evidence>
<dbReference type="GO" id="GO:0008360">
    <property type="term" value="P:regulation of cell shape"/>
    <property type="evidence" value="ECO:0007669"/>
    <property type="project" value="UniProtKB-KW"/>
</dbReference>
<evidence type="ECO:0000256" key="11">
    <source>
        <dbReference type="ARBA" id="ARBA00022984"/>
    </source>
</evidence>
<evidence type="ECO:0000256" key="14">
    <source>
        <dbReference type="ARBA" id="ARBA00023316"/>
    </source>
</evidence>
<evidence type="ECO:0000256" key="6">
    <source>
        <dbReference type="ARBA" id="ARBA00022670"/>
    </source>
</evidence>
<dbReference type="EMBL" id="JOTN01000034">
    <property type="protein sequence ID" value="KEK17290.1"/>
    <property type="molecule type" value="Genomic_DNA"/>
</dbReference>
<comment type="caution">
    <text evidence="19">The sequence shown here is derived from an EMBL/GenBank/DDBJ whole genome shotgun (WGS) entry which is preliminary data.</text>
</comment>
<dbReference type="InterPro" id="IPR036950">
    <property type="entry name" value="PBP_transglycosylase"/>
</dbReference>